<reference evidence="2 6" key="2">
    <citation type="submission" date="2023-03" db="EMBL/GenBank/DDBJ databases">
        <authorList>
            <person name="Shen W."/>
            <person name="Cai J."/>
        </authorList>
    </citation>
    <scope>NUCLEOTIDE SEQUENCE [LARGE SCALE GENOMIC DNA]</scope>
    <source>
        <strain evidence="3 6">B516</strain>
        <strain evidence="2">K72-2</strain>
    </source>
</reference>
<dbReference type="EMBL" id="QRMZ01000003">
    <property type="protein sequence ID" value="RHK07700.1"/>
    <property type="molecule type" value="Genomic_DNA"/>
</dbReference>
<dbReference type="PANTHER" id="PTHR11803">
    <property type="entry name" value="2-IMINOBUTANOATE/2-IMINOPROPANOATE DEAMINASE RIDA"/>
    <property type="match status" value="1"/>
</dbReference>
<evidence type="ECO:0000313" key="4">
    <source>
        <dbReference type="EMBL" id="RHK07700.1"/>
    </source>
</evidence>
<name>A0A1G9BU02_ENTCA</name>
<dbReference type="SUPFAM" id="SSF55298">
    <property type="entry name" value="YjgF-like"/>
    <property type="match status" value="1"/>
</dbReference>
<dbReference type="Proteomes" id="UP001253851">
    <property type="component" value="Unassembled WGS sequence"/>
</dbReference>
<comment type="similarity">
    <text evidence="1">Belongs to the RutC family.</text>
</comment>
<reference evidence="4 5" key="1">
    <citation type="submission" date="2018-08" db="EMBL/GenBank/DDBJ databases">
        <title>A genome reference for cultivated species of the human gut microbiota.</title>
        <authorList>
            <person name="Zou Y."/>
            <person name="Xue W."/>
            <person name="Luo G."/>
        </authorList>
    </citation>
    <scope>NUCLEOTIDE SEQUENCE [LARGE SCALE GENOMIC DNA]</scope>
    <source>
        <strain evidence="4 5">AF48-16</strain>
    </source>
</reference>
<sequence length="128" mass="13817">MKIISTDQAPQAIGPYVQAKIANGFLFASGQVPLDPVSGEVVGTTIEVQTQQVLKNINAILEAAELTPDDIVKTTCFLKNMNDFVPFNNTYSTLFNEALPARSAVEVARLPKDVLVEVEIIAAVKEKA</sequence>
<dbReference type="EMBL" id="JARQDZ010000005">
    <property type="protein sequence ID" value="MDT2983260.1"/>
    <property type="molecule type" value="Genomic_DNA"/>
</dbReference>
<dbReference type="InterPro" id="IPR035959">
    <property type="entry name" value="RutC-like_sf"/>
</dbReference>
<dbReference type="Gene3D" id="3.30.1330.40">
    <property type="entry name" value="RutC-like"/>
    <property type="match status" value="1"/>
</dbReference>
<evidence type="ECO:0000313" key="2">
    <source>
        <dbReference type="EMBL" id="MDT2965445.1"/>
    </source>
</evidence>
<dbReference type="CDD" id="cd00448">
    <property type="entry name" value="YjgF_YER057c_UK114_family"/>
    <property type="match status" value="1"/>
</dbReference>
<evidence type="ECO:0000256" key="1">
    <source>
        <dbReference type="ARBA" id="ARBA00010552"/>
    </source>
</evidence>
<dbReference type="OrthoDB" id="9803101at2"/>
<dbReference type="PANTHER" id="PTHR11803:SF39">
    <property type="entry name" value="2-IMINOBUTANOATE_2-IMINOPROPANOATE DEAMINASE"/>
    <property type="match status" value="1"/>
</dbReference>
<dbReference type="InterPro" id="IPR006056">
    <property type="entry name" value="RidA"/>
</dbReference>
<evidence type="ECO:0000313" key="6">
    <source>
        <dbReference type="Proteomes" id="UP001253851"/>
    </source>
</evidence>
<dbReference type="FunFam" id="3.30.1330.40:FF:000001">
    <property type="entry name" value="L-PSP family endoribonuclease"/>
    <property type="match status" value="1"/>
</dbReference>
<gene>
    <name evidence="4" type="ORF">DW084_03270</name>
    <name evidence="2" type="ORF">P7I32_12575</name>
    <name evidence="3" type="ORF">P7I34_11335</name>
</gene>
<protein>
    <submittedName>
        <fullName evidence="4">RidA family protein</fullName>
    </submittedName>
</protein>
<dbReference type="Pfam" id="PF01042">
    <property type="entry name" value="Ribonuc_L-PSP"/>
    <property type="match status" value="1"/>
</dbReference>
<organism evidence="4 5">
    <name type="scientific">Enterococcus casseliflavus</name>
    <name type="common">Enterococcus flavescens</name>
    <dbReference type="NCBI Taxonomy" id="37734"/>
    <lineage>
        <taxon>Bacteria</taxon>
        <taxon>Bacillati</taxon>
        <taxon>Bacillota</taxon>
        <taxon>Bacilli</taxon>
        <taxon>Lactobacillales</taxon>
        <taxon>Enterococcaceae</taxon>
        <taxon>Enterococcus</taxon>
    </lineage>
</organism>
<dbReference type="InterPro" id="IPR019897">
    <property type="entry name" value="RidA_CS"/>
</dbReference>
<dbReference type="PROSITE" id="PS01094">
    <property type="entry name" value="UPF0076"/>
    <property type="match status" value="1"/>
</dbReference>
<dbReference type="GO" id="GO:0019239">
    <property type="term" value="F:deaminase activity"/>
    <property type="evidence" value="ECO:0007669"/>
    <property type="project" value="TreeGrafter"/>
</dbReference>
<dbReference type="InterPro" id="IPR006175">
    <property type="entry name" value="YjgF/YER057c/UK114"/>
</dbReference>
<evidence type="ECO:0000313" key="5">
    <source>
        <dbReference type="Proteomes" id="UP000286288"/>
    </source>
</evidence>
<evidence type="ECO:0000313" key="3">
    <source>
        <dbReference type="EMBL" id="MDT2983260.1"/>
    </source>
</evidence>
<dbReference type="NCBIfam" id="TIGR00004">
    <property type="entry name" value="Rid family detoxifying hydrolase"/>
    <property type="match status" value="1"/>
</dbReference>
<proteinExistence type="inferred from homology"/>
<dbReference type="Proteomes" id="UP000286288">
    <property type="component" value="Unassembled WGS sequence"/>
</dbReference>
<dbReference type="RefSeq" id="WP_015509753.1">
    <property type="nucleotide sequence ID" value="NZ_BAAAXK010000050.1"/>
</dbReference>
<dbReference type="AlphaFoldDB" id="A0A1G9BU02"/>
<dbReference type="GeneID" id="15142245"/>
<accession>A0A1G9BU02</accession>
<dbReference type="GO" id="GO:0005829">
    <property type="term" value="C:cytosol"/>
    <property type="evidence" value="ECO:0007669"/>
    <property type="project" value="TreeGrafter"/>
</dbReference>
<dbReference type="Proteomes" id="UP001268896">
    <property type="component" value="Unassembled WGS sequence"/>
</dbReference>
<comment type="caution">
    <text evidence="4">The sequence shown here is derived from an EMBL/GenBank/DDBJ whole genome shotgun (WGS) entry which is preliminary data.</text>
</comment>
<dbReference type="EMBL" id="JARQDV010000008">
    <property type="protein sequence ID" value="MDT2965445.1"/>
    <property type="molecule type" value="Genomic_DNA"/>
</dbReference>